<dbReference type="Pfam" id="PF00072">
    <property type="entry name" value="Response_reg"/>
    <property type="match status" value="1"/>
</dbReference>
<dbReference type="FunFam" id="3.30.565.10:FF:000010">
    <property type="entry name" value="Sensor histidine kinase RcsC"/>
    <property type="match status" value="1"/>
</dbReference>
<evidence type="ECO:0000256" key="6">
    <source>
        <dbReference type="ARBA" id="ARBA00022553"/>
    </source>
</evidence>
<evidence type="ECO:0000256" key="1">
    <source>
        <dbReference type="ARBA" id="ARBA00000085"/>
    </source>
</evidence>
<dbReference type="SUPFAM" id="SSF52172">
    <property type="entry name" value="CheY-like"/>
    <property type="match status" value="1"/>
</dbReference>
<evidence type="ECO:0000256" key="14">
    <source>
        <dbReference type="PROSITE-ProRule" id="PRU00169"/>
    </source>
</evidence>
<dbReference type="InterPro" id="IPR001789">
    <property type="entry name" value="Sig_transdc_resp-reg_receiver"/>
</dbReference>
<keyword evidence="9" id="KW-0418">Kinase</keyword>
<dbReference type="InterPro" id="IPR036890">
    <property type="entry name" value="HATPase_C_sf"/>
</dbReference>
<dbReference type="PANTHER" id="PTHR43047">
    <property type="entry name" value="TWO-COMPONENT HISTIDINE PROTEIN KINASE"/>
    <property type="match status" value="1"/>
</dbReference>
<feature type="transmembrane region" description="Helical" evidence="15">
    <location>
        <begin position="269"/>
        <end position="288"/>
    </location>
</feature>
<evidence type="ECO:0000256" key="13">
    <source>
        <dbReference type="PROSITE-ProRule" id="PRU00110"/>
    </source>
</evidence>
<dbReference type="InterPro" id="IPR036097">
    <property type="entry name" value="HisK_dim/P_sf"/>
</dbReference>
<feature type="modified residue" description="4-aspartylphosphate" evidence="14">
    <location>
        <position position="609"/>
    </location>
</feature>
<comment type="subcellular location">
    <subcellularLocation>
        <location evidence="2">Cell inner membrane</location>
        <topology evidence="2">Multi-pass membrane protein</topology>
    </subcellularLocation>
</comment>
<dbReference type="Gene3D" id="1.10.287.130">
    <property type="match status" value="1"/>
</dbReference>
<evidence type="ECO:0000256" key="5">
    <source>
        <dbReference type="ARBA" id="ARBA00022519"/>
    </source>
</evidence>
<gene>
    <name evidence="19" type="ORF">SAMN04488034_101741</name>
</gene>
<dbReference type="InterPro" id="IPR003661">
    <property type="entry name" value="HisK_dim/P_dom"/>
</dbReference>
<keyword evidence="7" id="KW-0808">Transferase</keyword>
<keyword evidence="10" id="KW-0067">ATP-binding</keyword>
<dbReference type="SMART" id="SM00388">
    <property type="entry name" value="HisKA"/>
    <property type="match status" value="1"/>
</dbReference>
<reference evidence="19 20" key="1">
    <citation type="submission" date="2016-10" db="EMBL/GenBank/DDBJ databases">
        <authorList>
            <person name="de Groot N.N."/>
        </authorList>
    </citation>
    <scope>NUCLEOTIDE SEQUENCE [LARGE SCALE GENOMIC DNA]</scope>
    <source>
        <strain evidence="19 20">DSM 23553</strain>
    </source>
</reference>
<evidence type="ECO:0000259" key="18">
    <source>
        <dbReference type="PROSITE" id="PS50894"/>
    </source>
</evidence>
<dbReference type="CDD" id="cd17546">
    <property type="entry name" value="REC_hyHK_CKI1_RcsC-like"/>
    <property type="match status" value="1"/>
</dbReference>
<proteinExistence type="predicted"/>
<dbReference type="InterPro" id="IPR003594">
    <property type="entry name" value="HATPase_dom"/>
</dbReference>
<dbReference type="InterPro" id="IPR004358">
    <property type="entry name" value="Sig_transdc_His_kin-like_C"/>
</dbReference>
<evidence type="ECO:0000313" key="20">
    <source>
        <dbReference type="Proteomes" id="UP000199448"/>
    </source>
</evidence>
<dbReference type="PRINTS" id="PR00344">
    <property type="entry name" value="BCTRLSENSOR"/>
</dbReference>
<keyword evidence="10" id="KW-0547">Nucleotide-binding</keyword>
<dbReference type="SUPFAM" id="SSF47226">
    <property type="entry name" value="Histidine-containing phosphotransfer domain, HPT domain"/>
    <property type="match status" value="1"/>
</dbReference>
<evidence type="ECO:0000256" key="11">
    <source>
        <dbReference type="ARBA" id="ARBA00022989"/>
    </source>
</evidence>
<evidence type="ECO:0000256" key="12">
    <source>
        <dbReference type="ARBA" id="ARBA00023136"/>
    </source>
</evidence>
<feature type="domain" description="Histidine kinase" evidence="16">
    <location>
        <begin position="321"/>
        <end position="538"/>
    </location>
</feature>
<keyword evidence="8 15" id="KW-0812">Transmembrane</keyword>
<dbReference type="PROSITE" id="PS50110">
    <property type="entry name" value="RESPONSE_REGULATORY"/>
    <property type="match status" value="1"/>
</dbReference>
<feature type="domain" description="Response regulatory" evidence="17">
    <location>
        <begin position="560"/>
        <end position="675"/>
    </location>
</feature>
<accession>A0A1H5JI35</accession>
<dbReference type="SUPFAM" id="SSF55874">
    <property type="entry name" value="ATPase domain of HSP90 chaperone/DNA topoisomerase II/histidine kinase"/>
    <property type="match status" value="1"/>
</dbReference>
<dbReference type="Pfam" id="PF00512">
    <property type="entry name" value="HisKA"/>
    <property type="match status" value="1"/>
</dbReference>
<dbReference type="EC" id="2.7.13.3" evidence="3"/>
<dbReference type="Proteomes" id="UP000199448">
    <property type="component" value="Unassembled WGS sequence"/>
</dbReference>
<keyword evidence="11 15" id="KW-1133">Transmembrane helix</keyword>
<dbReference type="EMBL" id="FNUG01000001">
    <property type="protein sequence ID" value="SEE52130.1"/>
    <property type="molecule type" value="Genomic_DNA"/>
</dbReference>
<evidence type="ECO:0000259" key="17">
    <source>
        <dbReference type="PROSITE" id="PS50110"/>
    </source>
</evidence>
<dbReference type="GO" id="GO:0000155">
    <property type="term" value="F:phosphorelay sensor kinase activity"/>
    <property type="evidence" value="ECO:0007669"/>
    <property type="project" value="InterPro"/>
</dbReference>
<keyword evidence="12 15" id="KW-0472">Membrane</keyword>
<dbReference type="GO" id="GO:0005886">
    <property type="term" value="C:plasma membrane"/>
    <property type="evidence" value="ECO:0007669"/>
    <property type="project" value="UniProtKB-SubCell"/>
</dbReference>
<keyword evidence="20" id="KW-1185">Reference proteome</keyword>
<evidence type="ECO:0000259" key="16">
    <source>
        <dbReference type="PROSITE" id="PS50109"/>
    </source>
</evidence>
<evidence type="ECO:0000256" key="8">
    <source>
        <dbReference type="ARBA" id="ARBA00022692"/>
    </source>
</evidence>
<dbReference type="InterPro" id="IPR036641">
    <property type="entry name" value="HPT_dom_sf"/>
</dbReference>
<dbReference type="STRING" id="390640.SAMN04488034_101741"/>
<evidence type="ECO:0000256" key="9">
    <source>
        <dbReference type="ARBA" id="ARBA00022777"/>
    </source>
</evidence>
<name>A0A1H5JI35_9FLAO</name>
<evidence type="ECO:0000256" key="10">
    <source>
        <dbReference type="ARBA" id="ARBA00022840"/>
    </source>
</evidence>
<dbReference type="OrthoDB" id="1046984at2"/>
<organism evidence="19 20">
    <name type="scientific">Salinimicrobium catena</name>
    <dbReference type="NCBI Taxonomy" id="390640"/>
    <lineage>
        <taxon>Bacteria</taxon>
        <taxon>Pseudomonadati</taxon>
        <taxon>Bacteroidota</taxon>
        <taxon>Flavobacteriia</taxon>
        <taxon>Flavobacteriales</taxon>
        <taxon>Flavobacteriaceae</taxon>
        <taxon>Salinimicrobium</taxon>
    </lineage>
</organism>
<evidence type="ECO:0000256" key="7">
    <source>
        <dbReference type="ARBA" id="ARBA00022679"/>
    </source>
</evidence>
<dbReference type="Pfam" id="PF02518">
    <property type="entry name" value="HATPase_c"/>
    <property type="match status" value="1"/>
</dbReference>
<dbReference type="Gene3D" id="3.30.565.10">
    <property type="entry name" value="Histidine kinase-like ATPase, C-terminal domain"/>
    <property type="match status" value="1"/>
</dbReference>
<comment type="catalytic activity">
    <reaction evidence="1">
        <text>ATP + protein L-histidine = ADP + protein N-phospho-L-histidine.</text>
        <dbReference type="EC" id="2.7.13.3"/>
    </reaction>
</comment>
<dbReference type="CDD" id="cd00082">
    <property type="entry name" value="HisKA"/>
    <property type="match status" value="1"/>
</dbReference>
<feature type="domain" description="HPt" evidence="18">
    <location>
        <begin position="708"/>
        <end position="801"/>
    </location>
</feature>
<dbReference type="PROSITE" id="PS50109">
    <property type="entry name" value="HIS_KIN"/>
    <property type="match status" value="1"/>
</dbReference>
<keyword evidence="5" id="KW-0997">Cell inner membrane</keyword>
<dbReference type="SUPFAM" id="SSF47384">
    <property type="entry name" value="Homodimeric domain of signal transducing histidine kinase"/>
    <property type="match status" value="1"/>
</dbReference>
<dbReference type="InterPro" id="IPR005467">
    <property type="entry name" value="His_kinase_dom"/>
</dbReference>
<protein>
    <recommendedName>
        <fullName evidence="3">histidine kinase</fullName>
        <ecNumber evidence="3">2.7.13.3</ecNumber>
    </recommendedName>
</protein>
<feature type="transmembrane region" description="Helical" evidence="15">
    <location>
        <begin position="12"/>
        <end position="31"/>
    </location>
</feature>
<dbReference type="InterPro" id="IPR011006">
    <property type="entry name" value="CheY-like_superfamily"/>
</dbReference>
<feature type="modified residue" description="Phosphohistidine" evidence="13">
    <location>
        <position position="747"/>
    </location>
</feature>
<dbReference type="PROSITE" id="PS50894">
    <property type="entry name" value="HPT"/>
    <property type="match status" value="1"/>
</dbReference>
<evidence type="ECO:0000313" key="19">
    <source>
        <dbReference type="EMBL" id="SEE52130.1"/>
    </source>
</evidence>
<evidence type="ECO:0000256" key="15">
    <source>
        <dbReference type="SAM" id="Phobius"/>
    </source>
</evidence>
<dbReference type="AlphaFoldDB" id="A0A1H5JI35"/>
<dbReference type="Gene3D" id="3.40.50.2300">
    <property type="match status" value="1"/>
</dbReference>
<dbReference type="CDD" id="cd16922">
    <property type="entry name" value="HATPase_EvgS-ArcB-TorS-like"/>
    <property type="match status" value="1"/>
</dbReference>
<evidence type="ECO:0000256" key="2">
    <source>
        <dbReference type="ARBA" id="ARBA00004429"/>
    </source>
</evidence>
<evidence type="ECO:0000256" key="3">
    <source>
        <dbReference type="ARBA" id="ARBA00012438"/>
    </source>
</evidence>
<keyword evidence="4" id="KW-1003">Cell membrane</keyword>
<keyword evidence="6 14" id="KW-0597">Phosphoprotein</keyword>
<dbReference type="SMART" id="SM00387">
    <property type="entry name" value="HATPase_c"/>
    <property type="match status" value="1"/>
</dbReference>
<dbReference type="Gene3D" id="1.20.120.160">
    <property type="entry name" value="HPT domain"/>
    <property type="match status" value="1"/>
</dbReference>
<dbReference type="SMART" id="SM00448">
    <property type="entry name" value="REC"/>
    <property type="match status" value="1"/>
</dbReference>
<sequence length="801" mass="90946">MTKKRPSITITVFAGYFLLAALAGFAVWFVYNQVVTYTSMTERNNTGNEKLLLVGEAATKLYEAESLSRQLIQSGNLEGLDTFTTKIDSIKMTLSSLQEAHPDNTLEKEIDSINILLSQKADNLEELLKLRATGETESYYSRVLEELSKVDQTFEDPKYEERFKDLEPHQRSVLIKLLEYSKEDNPEPTSLTADSLIIAVKSVLNELEKRERQYRIALRSKENELLANEIKLNSRLRSLLSTIESEERIKSLSQVNTWQDTVERTSKTIAILGAVSLLIILIFIFLVIRDVSRSQRYRMQLENAKMYAESLLKSREQFMNTVTHDLRSPLNSVVGYTGLLEKTGLNKAQNRYLNQLKKSSDYLLHLVNDLLDLSKLEAGKMTIEELSFNPKNLIEETVENAIPPEKPEEVEVLVNVSEELDRPVITDPFRIKQIITNLVSNACKFTEKGSVEINAWLAEKDILNIEVKDTGIGISEEQREKVFEEFSQEDSSIEKKYGGSGLGLAISKKLTDLLKGKISLESEPGKGSTFVVQIPVKLAKNHEEETDVKKKELRDLKEHSVLIVDDEPAQLGLLKEFIKSTGMSYRTATNGREALQKLKAEKADLVLTDIQMPSMNGHELLSEINNNPEVPRVPVIALSGQPNVTPADYLKEGFKGSLLKPYSSEKLLELIADVLHVELQKKEKKKITPKDPHKKYTLQEVRTFAGEDQEALNAILTAFVQSTRNNLEDLNRAAHKEDYDKVANLAHKMLPMFRQLGIEHLVSRLEILEKGKTEELKKIDLHRLTREINELLQDLDQEIKV</sequence>
<dbReference type="RefSeq" id="WP_093111813.1">
    <property type="nucleotide sequence ID" value="NZ_FNGG01000001.1"/>
</dbReference>
<dbReference type="InterPro" id="IPR008207">
    <property type="entry name" value="Sig_transdc_His_kin_Hpt_dom"/>
</dbReference>
<evidence type="ECO:0000256" key="4">
    <source>
        <dbReference type="ARBA" id="ARBA00022475"/>
    </source>
</evidence>